<evidence type="ECO:0000256" key="1">
    <source>
        <dbReference type="SAM" id="MobiDB-lite"/>
    </source>
</evidence>
<gene>
    <name evidence="2" type="ORF">RFN29_08985</name>
</gene>
<dbReference type="EMBL" id="JAVIJC010000007">
    <property type="protein sequence ID" value="MDX8491713.1"/>
    <property type="molecule type" value="Genomic_DNA"/>
</dbReference>
<sequence>MDEHVRLPVALFDEAEAFGGVEKLHGSGSHTIFLSNRRKSSPLGFMPNVAVFEIEREDRQGAKARKQHSFSKIDLEKHSA</sequence>
<dbReference type="RefSeq" id="WP_320225893.1">
    <property type="nucleotide sequence ID" value="NZ_JAVIJB010000005.1"/>
</dbReference>
<dbReference type="Proteomes" id="UP001271249">
    <property type="component" value="Unassembled WGS sequence"/>
</dbReference>
<evidence type="ECO:0000313" key="3">
    <source>
        <dbReference type="Proteomes" id="UP001271249"/>
    </source>
</evidence>
<keyword evidence="3" id="KW-1185">Reference proteome</keyword>
<feature type="region of interest" description="Disordered" evidence="1">
    <location>
        <begin position="61"/>
        <end position="80"/>
    </location>
</feature>
<protein>
    <submittedName>
        <fullName evidence="2">Uncharacterized protein</fullName>
    </submittedName>
</protein>
<feature type="compositionally biased region" description="Basic and acidic residues" evidence="1">
    <location>
        <begin position="71"/>
        <end position="80"/>
    </location>
</feature>
<reference evidence="2 3" key="1">
    <citation type="submission" date="2023-08" db="EMBL/GenBank/DDBJ databases">
        <title>Implementing the SeqCode for naming new Mesorhizobium species isolated from Vachellia karroo root nodules.</title>
        <authorList>
            <person name="Van Lill M."/>
        </authorList>
    </citation>
    <scope>NUCLEOTIDE SEQUENCE [LARGE SCALE GENOMIC DNA]</scope>
    <source>
        <strain evidence="2 3">VK22B</strain>
    </source>
</reference>
<accession>A0ABU4YXM3</accession>
<comment type="caution">
    <text evidence="2">The sequence shown here is derived from an EMBL/GenBank/DDBJ whole genome shotgun (WGS) entry which is preliminary data.</text>
</comment>
<organism evidence="2 3">
    <name type="scientific">Mesorhizobium captivum</name>
    <dbReference type="NCBI Taxonomy" id="3072319"/>
    <lineage>
        <taxon>Bacteria</taxon>
        <taxon>Pseudomonadati</taxon>
        <taxon>Pseudomonadota</taxon>
        <taxon>Alphaproteobacteria</taxon>
        <taxon>Hyphomicrobiales</taxon>
        <taxon>Phyllobacteriaceae</taxon>
        <taxon>Mesorhizobium</taxon>
    </lineage>
</organism>
<proteinExistence type="predicted"/>
<evidence type="ECO:0000313" key="2">
    <source>
        <dbReference type="EMBL" id="MDX8491713.1"/>
    </source>
</evidence>
<name>A0ABU4YXM3_9HYPH</name>